<comment type="caution">
    <text evidence="3">The sequence shown here is derived from an EMBL/GenBank/DDBJ whole genome shotgun (WGS) entry which is preliminary data.</text>
</comment>
<dbReference type="PANTHER" id="PTHR13593:SF140">
    <property type="entry name" value="PLC-LIKE PHOSPHODIESTERASE"/>
    <property type="match status" value="1"/>
</dbReference>
<proteinExistence type="predicted"/>
<keyword evidence="1" id="KW-0732">Signal</keyword>
<feature type="chain" id="PRO_5045791976" description="Phosphatidylinositol-specific phospholipase C X domain-containing protein" evidence="1">
    <location>
        <begin position="20"/>
        <end position="376"/>
    </location>
</feature>
<dbReference type="InterPro" id="IPR017946">
    <property type="entry name" value="PLC-like_Pdiesterase_TIM-brl"/>
</dbReference>
<keyword evidence="4" id="KW-1185">Reference proteome</keyword>
<dbReference type="EMBL" id="BAABUK010000061">
    <property type="protein sequence ID" value="GAA5817918.1"/>
    <property type="molecule type" value="Genomic_DNA"/>
</dbReference>
<organism evidence="3 4">
    <name type="scientific">Mucor flavus</name>
    <dbReference type="NCBI Taxonomy" id="439312"/>
    <lineage>
        <taxon>Eukaryota</taxon>
        <taxon>Fungi</taxon>
        <taxon>Fungi incertae sedis</taxon>
        <taxon>Mucoromycota</taxon>
        <taxon>Mucoromycotina</taxon>
        <taxon>Mucoromycetes</taxon>
        <taxon>Mucorales</taxon>
        <taxon>Mucorineae</taxon>
        <taxon>Mucoraceae</taxon>
        <taxon>Mucor</taxon>
    </lineage>
</organism>
<name>A0ABP9ZFM3_9FUNG</name>
<dbReference type="InterPro" id="IPR000909">
    <property type="entry name" value="PLipase_C_PInositol-sp_X_dom"/>
</dbReference>
<dbReference type="PROSITE" id="PS50007">
    <property type="entry name" value="PIPLC_X_DOMAIN"/>
    <property type="match status" value="1"/>
</dbReference>
<evidence type="ECO:0000256" key="1">
    <source>
        <dbReference type="SAM" id="SignalP"/>
    </source>
</evidence>
<dbReference type="Pfam" id="PF00388">
    <property type="entry name" value="PI-PLC-X"/>
    <property type="match status" value="1"/>
</dbReference>
<dbReference type="PANTHER" id="PTHR13593">
    <property type="match status" value="1"/>
</dbReference>
<protein>
    <recommendedName>
        <fullName evidence="2">Phosphatidylinositol-specific phospholipase C X domain-containing protein</fullName>
    </recommendedName>
</protein>
<dbReference type="SUPFAM" id="SSF51695">
    <property type="entry name" value="PLC-like phosphodiesterases"/>
    <property type="match status" value="1"/>
</dbReference>
<dbReference type="Proteomes" id="UP001473302">
    <property type="component" value="Unassembled WGS sequence"/>
</dbReference>
<dbReference type="Gene3D" id="3.20.20.190">
    <property type="entry name" value="Phosphatidylinositol (PI) phosphodiesterase"/>
    <property type="match status" value="1"/>
</dbReference>
<feature type="domain" description="Phosphatidylinositol-specific phospholipase C X" evidence="2">
    <location>
        <begin position="55"/>
        <end position="183"/>
    </location>
</feature>
<dbReference type="SMART" id="SM00148">
    <property type="entry name" value="PLCXc"/>
    <property type="match status" value="1"/>
</dbReference>
<reference evidence="3 4" key="1">
    <citation type="submission" date="2024-04" db="EMBL/GenBank/DDBJ databases">
        <title>genome sequences of Mucor flavus KT1a and Helicostylum pulchrum KT1b strains isolated from the surface of a dry-aged beef.</title>
        <authorList>
            <person name="Toyotome T."/>
            <person name="Hosono M."/>
            <person name="Torimaru M."/>
            <person name="Fukuda K."/>
            <person name="Mikami N."/>
        </authorList>
    </citation>
    <scope>NUCLEOTIDE SEQUENCE [LARGE SCALE GENOMIC DNA]</scope>
    <source>
        <strain evidence="3 4">KT1a</strain>
    </source>
</reference>
<gene>
    <name evidence="3" type="ORF">MFLAVUS_011497</name>
</gene>
<accession>A0ABP9ZFM3</accession>
<evidence type="ECO:0000259" key="2">
    <source>
        <dbReference type="SMART" id="SM00148"/>
    </source>
</evidence>
<evidence type="ECO:0000313" key="4">
    <source>
        <dbReference type="Proteomes" id="UP001473302"/>
    </source>
</evidence>
<feature type="signal peptide" evidence="1">
    <location>
        <begin position="1"/>
        <end position="19"/>
    </location>
</feature>
<sequence length="376" mass="42568">MKVWSPLLATALVLAGVSAQYDDDFSFEYFDDDSDADYGFTEVTDGPLPCNGFPQYRNIPINQAFYLGAHNAGSHVFEKSSQKQDISKLLEDGIRYLDINLCKDGEKVVVCSSYDSTASGLTFTDVMESILKFSRENVEQFLILHLKSENVKQPVDTKELEELIDERCKVHTELTPGTNEYVKTECPFVQVFKQGKSRWPSMGEVVNYDPEMSQWVGDGEVVGVRTKFHISIDDSITKAHGYTTSYFSPAFWRSVQKGNKVESFDELKKIVNKQCKIPAGGIGLEAYLAADNEFIATPNVLEDLFTSRSGCNLNDSPLNTFFSFVSIDNYQDQLAYWKELEGRMMDLNYQKWSGNYMPIAPSSLLKEEIRVTRDEL</sequence>
<evidence type="ECO:0000313" key="3">
    <source>
        <dbReference type="EMBL" id="GAA5817918.1"/>
    </source>
</evidence>
<dbReference type="InterPro" id="IPR051057">
    <property type="entry name" value="PI-PLC_domain"/>
</dbReference>